<dbReference type="EMBL" id="WUUS01000001">
    <property type="protein sequence ID" value="MXR40138.1"/>
    <property type="molecule type" value="Genomic_DNA"/>
</dbReference>
<gene>
    <name evidence="2" type="ORF">GRX01_02030</name>
</gene>
<organism evidence="2 3">
    <name type="scientific">Halobaculum saliterrae</name>
    <dbReference type="NCBI Taxonomy" id="2073113"/>
    <lineage>
        <taxon>Archaea</taxon>
        <taxon>Methanobacteriati</taxon>
        <taxon>Methanobacteriota</taxon>
        <taxon>Stenosarchaea group</taxon>
        <taxon>Halobacteria</taxon>
        <taxon>Halobacteriales</taxon>
        <taxon>Haloferacaceae</taxon>
        <taxon>Halobaculum</taxon>
    </lineage>
</organism>
<reference evidence="2 3" key="1">
    <citation type="submission" date="2019-12" db="EMBL/GenBank/DDBJ databases">
        <title>Isolation and characterization of three novel carbon monoxide-oxidizing members of Halobacteria from salione crusts and soils.</title>
        <authorList>
            <person name="Myers M.R."/>
            <person name="King G.M."/>
        </authorList>
    </citation>
    <scope>NUCLEOTIDE SEQUENCE [LARGE SCALE GENOMIC DNA]</scope>
    <source>
        <strain evidence="2 3">WSA2</strain>
    </source>
</reference>
<name>A0A6B0SMM9_9EURY</name>
<keyword evidence="2" id="KW-0413">Isomerase</keyword>
<dbReference type="Gene3D" id="3.10.450.50">
    <property type="match status" value="1"/>
</dbReference>
<comment type="caution">
    <text evidence="2">The sequence shown here is derived from an EMBL/GenBank/DDBJ whole genome shotgun (WGS) entry which is preliminary data.</text>
</comment>
<keyword evidence="3" id="KW-1185">Reference proteome</keyword>
<dbReference type="AlphaFoldDB" id="A0A6B0SMM9"/>
<sequence length="116" mass="13034">MSREDAVRTYYRAVDAADYDALAALLASGFVHDRPDRTLSGREPFVRFMREERPRTNTEHRVDAVYASADTASPEVVARGRLLGDDGEELFGFVDVFRFANDDADAVVDHLTTYTD</sequence>
<feature type="domain" description="SnoaL-like" evidence="1">
    <location>
        <begin position="7"/>
        <end position="102"/>
    </location>
</feature>
<evidence type="ECO:0000313" key="3">
    <source>
        <dbReference type="Proteomes" id="UP000437065"/>
    </source>
</evidence>
<dbReference type="InterPro" id="IPR032710">
    <property type="entry name" value="NTF2-like_dom_sf"/>
</dbReference>
<evidence type="ECO:0000313" key="2">
    <source>
        <dbReference type="EMBL" id="MXR40138.1"/>
    </source>
</evidence>
<proteinExistence type="predicted"/>
<dbReference type="InterPro" id="IPR037401">
    <property type="entry name" value="SnoaL-like"/>
</dbReference>
<dbReference type="Pfam" id="PF12680">
    <property type="entry name" value="SnoaL_2"/>
    <property type="match status" value="1"/>
</dbReference>
<dbReference type="RefSeq" id="WP_321167864.1">
    <property type="nucleotide sequence ID" value="NZ_WUUS01000001.1"/>
</dbReference>
<dbReference type="SUPFAM" id="SSF54427">
    <property type="entry name" value="NTF2-like"/>
    <property type="match status" value="1"/>
</dbReference>
<dbReference type="Proteomes" id="UP000437065">
    <property type="component" value="Unassembled WGS sequence"/>
</dbReference>
<dbReference type="GO" id="GO:0016853">
    <property type="term" value="F:isomerase activity"/>
    <property type="evidence" value="ECO:0007669"/>
    <property type="project" value="UniProtKB-KW"/>
</dbReference>
<evidence type="ECO:0000259" key="1">
    <source>
        <dbReference type="Pfam" id="PF12680"/>
    </source>
</evidence>
<protein>
    <submittedName>
        <fullName evidence="2">Ketosteroid isomerase</fullName>
    </submittedName>
</protein>
<accession>A0A6B0SMM9</accession>